<keyword evidence="6 8" id="KW-0408">Iron</keyword>
<evidence type="ECO:0000256" key="6">
    <source>
        <dbReference type="ARBA" id="ARBA00023004"/>
    </source>
</evidence>
<reference evidence="10" key="1">
    <citation type="submission" date="2021-12" db="EMBL/GenBank/DDBJ databases">
        <title>Convergent genome expansion in fungi linked to evolution of root-endophyte symbiosis.</title>
        <authorList>
            <consortium name="DOE Joint Genome Institute"/>
            <person name="Ke Y.-H."/>
            <person name="Bonito G."/>
            <person name="Liao H.-L."/>
            <person name="Looney B."/>
            <person name="Rojas-Flechas A."/>
            <person name="Nash J."/>
            <person name="Hameed K."/>
            <person name="Schadt C."/>
            <person name="Martin F."/>
            <person name="Crous P.W."/>
            <person name="Miettinen O."/>
            <person name="Magnuson J.K."/>
            <person name="Labbe J."/>
            <person name="Jacobson D."/>
            <person name="Doktycz M.J."/>
            <person name="Veneault-Fourrey C."/>
            <person name="Kuo A."/>
            <person name="Mondo S."/>
            <person name="Calhoun S."/>
            <person name="Riley R."/>
            <person name="Ohm R."/>
            <person name="LaButti K."/>
            <person name="Andreopoulos B."/>
            <person name="Pangilinan J."/>
            <person name="Nolan M."/>
            <person name="Tritt A."/>
            <person name="Clum A."/>
            <person name="Lipzen A."/>
            <person name="Daum C."/>
            <person name="Barry K."/>
            <person name="Grigoriev I.V."/>
            <person name="Vilgalys R."/>
        </authorList>
    </citation>
    <scope>NUCLEOTIDE SEQUENCE</scope>
    <source>
        <strain evidence="10">PMI_201</strain>
    </source>
</reference>
<dbReference type="PANTHER" id="PTHR24287">
    <property type="entry name" value="P450, PUTATIVE (EUROFUNG)-RELATED"/>
    <property type="match status" value="1"/>
</dbReference>
<evidence type="ECO:0000256" key="3">
    <source>
        <dbReference type="ARBA" id="ARBA00022617"/>
    </source>
</evidence>
<proteinExistence type="inferred from homology"/>
<dbReference type="AlphaFoldDB" id="A0AAD4KS35"/>
<dbReference type="InterPro" id="IPR002974">
    <property type="entry name" value="Cyt_P450_E_CYP52_ascomycetes"/>
</dbReference>
<feature type="binding site" description="axial binding residue" evidence="8">
    <location>
        <position position="445"/>
    </location>
    <ligand>
        <name>heme</name>
        <dbReference type="ChEBI" id="CHEBI:30413"/>
    </ligand>
    <ligandPart>
        <name>Fe</name>
        <dbReference type="ChEBI" id="CHEBI:18248"/>
    </ligandPart>
</feature>
<comment type="caution">
    <text evidence="10">The sequence shown here is derived from an EMBL/GenBank/DDBJ whole genome shotgun (WGS) entry which is preliminary data.</text>
</comment>
<dbReference type="GO" id="GO:0016712">
    <property type="term" value="F:oxidoreductase activity, acting on paired donors, with incorporation or reduction of molecular oxygen, reduced flavin or flavoprotein as one donor, and incorporation of one atom of oxygen"/>
    <property type="evidence" value="ECO:0007669"/>
    <property type="project" value="InterPro"/>
</dbReference>
<dbReference type="PRINTS" id="PR00464">
    <property type="entry name" value="EP450II"/>
</dbReference>
<dbReference type="RefSeq" id="XP_046070439.1">
    <property type="nucleotide sequence ID" value="XM_046211508.1"/>
</dbReference>
<dbReference type="PROSITE" id="PS00086">
    <property type="entry name" value="CYTOCHROME_P450"/>
    <property type="match status" value="1"/>
</dbReference>
<accession>A0AAD4KS35</accession>
<protein>
    <submittedName>
        <fullName evidence="10">N-alkane-inducible cytochrome P450</fullName>
    </submittedName>
</protein>
<dbReference type="InterPro" id="IPR017972">
    <property type="entry name" value="Cyt_P450_CS"/>
</dbReference>
<evidence type="ECO:0000256" key="1">
    <source>
        <dbReference type="ARBA" id="ARBA00001971"/>
    </source>
</evidence>
<comment type="cofactor">
    <cofactor evidence="1 8">
        <name>heme</name>
        <dbReference type="ChEBI" id="CHEBI:30413"/>
    </cofactor>
</comment>
<evidence type="ECO:0000256" key="5">
    <source>
        <dbReference type="ARBA" id="ARBA00023002"/>
    </source>
</evidence>
<comment type="similarity">
    <text evidence="2 9">Belongs to the cytochrome P450 family.</text>
</comment>
<dbReference type="InterPro" id="IPR001128">
    <property type="entry name" value="Cyt_P450"/>
</dbReference>
<dbReference type="SUPFAM" id="SSF48264">
    <property type="entry name" value="Cytochrome P450"/>
    <property type="match status" value="1"/>
</dbReference>
<organism evidence="10 11">
    <name type="scientific">Talaromyces proteolyticus</name>
    <dbReference type="NCBI Taxonomy" id="1131652"/>
    <lineage>
        <taxon>Eukaryota</taxon>
        <taxon>Fungi</taxon>
        <taxon>Dikarya</taxon>
        <taxon>Ascomycota</taxon>
        <taxon>Pezizomycotina</taxon>
        <taxon>Eurotiomycetes</taxon>
        <taxon>Eurotiomycetidae</taxon>
        <taxon>Eurotiales</taxon>
        <taxon>Trichocomaceae</taxon>
        <taxon>Talaromyces</taxon>
        <taxon>Talaromyces sect. Bacilispori</taxon>
    </lineage>
</organism>
<evidence type="ECO:0000313" key="11">
    <source>
        <dbReference type="Proteomes" id="UP001201262"/>
    </source>
</evidence>
<dbReference type="Pfam" id="PF00067">
    <property type="entry name" value="p450"/>
    <property type="match status" value="1"/>
</dbReference>
<keyword evidence="5 9" id="KW-0560">Oxidoreductase</keyword>
<evidence type="ECO:0000313" key="10">
    <source>
        <dbReference type="EMBL" id="KAH8695297.1"/>
    </source>
</evidence>
<dbReference type="InterPro" id="IPR047146">
    <property type="entry name" value="Cyt_P450_E_CYP52_fungi"/>
</dbReference>
<evidence type="ECO:0000256" key="9">
    <source>
        <dbReference type="RuleBase" id="RU000461"/>
    </source>
</evidence>
<keyword evidence="7 9" id="KW-0503">Monooxygenase</keyword>
<evidence type="ECO:0000256" key="2">
    <source>
        <dbReference type="ARBA" id="ARBA00010617"/>
    </source>
</evidence>
<dbReference type="Gene3D" id="1.10.630.10">
    <property type="entry name" value="Cytochrome P450"/>
    <property type="match status" value="1"/>
</dbReference>
<dbReference type="PRINTS" id="PR01239">
    <property type="entry name" value="EP450IICYP52"/>
</dbReference>
<sequence>MQRVSEYLIFSQLKRQNGCAEPRKYPHKDPILGLDLFLESGKVMKSNSLLAFNHRLFDTYGKTFQYNSWGHIAIRTMQPENIQAVLSTSFGAFGVVPLKVKPSKNQKPESGNPLMSKGIFTADGVIWEHARSLIKPTFSKHQITNFSSLEGHFRKLLDLIPRDNSTVDLAPLLKRFILDTSTEFLFGKSVECLSPTTTFDSKQFLDAFDISMRGLGERLMLGKFSFIKGRDQPYKDAVKTVHAYIDGHVERALAEQQDHKAEKLDANERNHKGKRYILLNEMVKETQDPVELRYSLLNVFFPAHDATAVAVNNILFHLAREPKIQARLRADIMAATKSQPLSFELLKSIKYLRYIFNEGIRLHTPPNRLLRICHKDTVLPVGGGVDGKSPILVRKGTNIQLHTQAMHVDPDIWGANDAHVFRPERWETARPTWEYLPFGGGPRICPAQQMTYTESAFIIVRLFQEFKEIRSRDVEPWTEMHRMIVENKNGLKVMLVPA</sequence>
<gene>
    <name evidence="10" type="ORF">BGW36DRAFT_299221</name>
</gene>
<dbReference type="InterPro" id="IPR002402">
    <property type="entry name" value="Cyt_P450_E_grp-II"/>
</dbReference>
<dbReference type="EMBL" id="JAJTJA010000008">
    <property type="protein sequence ID" value="KAH8695297.1"/>
    <property type="molecule type" value="Genomic_DNA"/>
</dbReference>
<dbReference type="PANTHER" id="PTHR24287:SF19">
    <property type="entry name" value="CYTOCHROME P450"/>
    <property type="match status" value="1"/>
</dbReference>
<dbReference type="Proteomes" id="UP001201262">
    <property type="component" value="Unassembled WGS sequence"/>
</dbReference>
<dbReference type="GO" id="GO:0020037">
    <property type="term" value="F:heme binding"/>
    <property type="evidence" value="ECO:0007669"/>
    <property type="project" value="InterPro"/>
</dbReference>
<name>A0AAD4KS35_9EURO</name>
<keyword evidence="11" id="KW-1185">Reference proteome</keyword>
<keyword evidence="4 8" id="KW-0479">Metal-binding</keyword>
<dbReference type="GeneID" id="70241795"/>
<evidence type="ECO:0000256" key="8">
    <source>
        <dbReference type="PIRSR" id="PIRSR602402-1"/>
    </source>
</evidence>
<dbReference type="GO" id="GO:0005506">
    <property type="term" value="F:iron ion binding"/>
    <property type="evidence" value="ECO:0007669"/>
    <property type="project" value="InterPro"/>
</dbReference>
<dbReference type="CDD" id="cd11063">
    <property type="entry name" value="CYP52"/>
    <property type="match status" value="1"/>
</dbReference>
<evidence type="ECO:0000256" key="7">
    <source>
        <dbReference type="ARBA" id="ARBA00023033"/>
    </source>
</evidence>
<keyword evidence="3 8" id="KW-0349">Heme</keyword>
<evidence type="ECO:0000256" key="4">
    <source>
        <dbReference type="ARBA" id="ARBA00022723"/>
    </source>
</evidence>
<dbReference type="InterPro" id="IPR036396">
    <property type="entry name" value="Cyt_P450_sf"/>
</dbReference>